<dbReference type="InterPro" id="IPR009057">
    <property type="entry name" value="Homeodomain-like_sf"/>
</dbReference>
<evidence type="ECO:0000259" key="5">
    <source>
        <dbReference type="PROSITE" id="PS50977"/>
    </source>
</evidence>
<keyword evidence="1" id="KW-0805">Transcription regulation</keyword>
<gene>
    <name evidence="6" type="ORF">CFK41_15870</name>
</gene>
<feature type="domain" description="HTH tetR-type" evidence="5">
    <location>
        <begin position="1"/>
        <end position="61"/>
    </location>
</feature>
<dbReference type="OrthoDB" id="9806334at2"/>
<keyword evidence="3" id="KW-0804">Transcription</keyword>
<dbReference type="SUPFAM" id="SSF46689">
    <property type="entry name" value="Homeodomain-like"/>
    <property type="match status" value="1"/>
</dbReference>
<evidence type="ECO:0000256" key="2">
    <source>
        <dbReference type="ARBA" id="ARBA00023125"/>
    </source>
</evidence>
<dbReference type="PANTHER" id="PTHR30055:SF234">
    <property type="entry name" value="HTH-TYPE TRANSCRIPTIONAL REGULATOR BETI"/>
    <property type="match status" value="1"/>
</dbReference>
<evidence type="ECO:0000313" key="7">
    <source>
        <dbReference type="Proteomes" id="UP000217889"/>
    </source>
</evidence>
<dbReference type="PROSITE" id="PS50977">
    <property type="entry name" value="HTH_TETR_2"/>
    <property type="match status" value="1"/>
</dbReference>
<dbReference type="PANTHER" id="PTHR30055">
    <property type="entry name" value="HTH-TYPE TRANSCRIPTIONAL REGULATOR RUTR"/>
    <property type="match status" value="1"/>
</dbReference>
<dbReference type="Proteomes" id="UP000217889">
    <property type="component" value="Chromosome"/>
</dbReference>
<sequence length="192" mass="19955">MSARDALLDAYQSILQETGERSTTLTAVAARAGVSKGGLLYHFGSKEALADGLIARLDALLEEDVAQMGAAADGPSRYYVRSSAWTGGPLDTAFVAVAQLAQESHAGAQEAMRRARRAWLELILAEVGEEATANAILLLGDGLYFDAALNGGGGPATPGGTPSPGQFTPEQLLPIVDRLLDAARESRGDAES</sequence>
<protein>
    <submittedName>
        <fullName evidence="6">TetR family transcriptional regulator</fullName>
    </submittedName>
</protein>
<evidence type="ECO:0000256" key="1">
    <source>
        <dbReference type="ARBA" id="ARBA00023015"/>
    </source>
</evidence>
<feature type="DNA-binding region" description="H-T-H motif" evidence="4">
    <location>
        <begin position="24"/>
        <end position="43"/>
    </location>
</feature>
<dbReference type="Pfam" id="PF00440">
    <property type="entry name" value="TetR_N"/>
    <property type="match status" value="1"/>
</dbReference>
<dbReference type="GO" id="GO:0000976">
    <property type="term" value="F:transcription cis-regulatory region binding"/>
    <property type="evidence" value="ECO:0007669"/>
    <property type="project" value="TreeGrafter"/>
</dbReference>
<name>A0A291H121_9MICO</name>
<accession>A0A291H121</accession>
<dbReference type="AlphaFoldDB" id="A0A291H121"/>
<dbReference type="EMBL" id="CP023564">
    <property type="protein sequence ID" value="ATG56090.1"/>
    <property type="molecule type" value="Genomic_DNA"/>
</dbReference>
<dbReference type="KEGG" id="bgg:CFK41_15870"/>
<organism evidence="6 7">
    <name type="scientific">Brachybacterium ginsengisoli</name>
    <dbReference type="NCBI Taxonomy" id="1331682"/>
    <lineage>
        <taxon>Bacteria</taxon>
        <taxon>Bacillati</taxon>
        <taxon>Actinomycetota</taxon>
        <taxon>Actinomycetes</taxon>
        <taxon>Micrococcales</taxon>
        <taxon>Dermabacteraceae</taxon>
        <taxon>Brachybacterium</taxon>
    </lineage>
</organism>
<proteinExistence type="predicted"/>
<dbReference type="GO" id="GO:0003700">
    <property type="term" value="F:DNA-binding transcription factor activity"/>
    <property type="evidence" value="ECO:0007669"/>
    <property type="project" value="TreeGrafter"/>
</dbReference>
<dbReference type="RefSeq" id="WP_096800550.1">
    <property type="nucleotide sequence ID" value="NZ_CP023564.1"/>
</dbReference>
<dbReference type="InterPro" id="IPR001647">
    <property type="entry name" value="HTH_TetR"/>
</dbReference>
<keyword evidence="2 4" id="KW-0238">DNA-binding</keyword>
<dbReference type="PRINTS" id="PR00455">
    <property type="entry name" value="HTHTETR"/>
</dbReference>
<evidence type="ECO:0000256" key="4">
    <source>
        <dbReference type="PROSITE-ProRule" id="PRU00335"/>
    </source>
</evidence>
<dbReference type="InterPro" id="IPR050109">
    <property type="entry name" value="HTH-type_TetR-like_transc_reg"/>
</dbReference>
<keyword evidence="7" id="KW-1185">Reference proteome</keyword>
<evidence type="ECO:0000256" key="3">
    <source>
        <dbReference type="ARBA" id="ARBA00023163"/>
    </source>
</evidence>
<reference evidence="6 7" key="1">
    <citation type="journal article" date="2014" name="Int. J. Syst. Evol. Microbiol.">
        <title>Brachybacterium ginsengisoli sp. nov., isolated from soil of a ginseng field.</title>
        <authorList>
            <person name="Hoang V.A."/>
            <person name="Kim Y.J."/>
            <person name="Nguyen N.L."/>
            <person name="Yang D.C."/>
        </authorList>
    </citation>
    <scope>NUCLEOTIDE SEQUENCE [LARGE SCALE GENOMIC DNA]</scope>
    <source>
        <strain evidence="6 7">DCY80</strain>
    </source>
</reference>
<evidence type="ECO:0000313" key="6">
    <source>
        <dbReference type="EMBL" id="ATG56090.1"/>
    </source>
</evidence>
<dbReference type="Gene3D" id="1.10.357.10">
    <property type="entry name" value="Tetracycline Repressor, domain 2"/>
    <property type="match status" value="1"/>
</dbReference>